<accession>A0A9N9ICE0</accession>
<dbReference type="AlphaFoldDB" id="A0A9N9ICE0"/>
<evidence type="ECO:0000259" key="2">
    <source>
        <dbReference type="Pfam" id="PF16761"/>
    </source>
</evidence>
<dbReference type="Proteomes" id="UP000789759">
    <property type="component" value="Unassembled WGS sequence"/>
</dbReference>
<proteinExistence type="predicted"/>
<dbReference type="GO" id="GO:0031934">
    <property type="term" value="C:mating-type region heterochromatin"/>
    <property type="evidence" value="ECO:0007669"/>
    <property type="project" value="TreeGrafter"/>
</dbReference>
<feature type="compositionally biased region" description="Basic and acidic residues" evidence="1">
    <location>
        <begin position="202"/>
        <end position="224"/>
    </location>
</feature>
<dbReference type="InterPro" id="IPR038986">
    <property type="entry name" value="Clr2"/>
</dbReference>
<evidence type="ECO:0000313" key="3">
    <source>
        <dbReference type="EMBL" id="CAG8730136.1"/>
    </source>
</evidence>
<keyword evidence="4" id="KW-1185">Reference proteome</keyword>
<organism evidence="3 4">
    <name type="scientific">Cetraspora pellucida</name>
    <dbReference type="NCBI Taxonomy" id="1433469"/>
    <lineage>
        <taxon>Eukaryota</taxon>
        <taxon>Fungi</taxon>
        <taxon>Fungi incertae sedis</taxon>
        <taxon>Mucoromycota</taxon>
        <taxon>Glomeromycotina</taxon>
        <taxon>Glomeromycetes</taxon>
        <taxon>Diversisporales</taxon>
        <taxon>Gigasporaceae</taxon>
        <taxon>Cetraspora</taxon>
    </lineage>
</organism>
<dbReference type="GO" id="GO:0070824">
    <property type="term" value="C:SHREC complex"/>
    <property type="evidence" value="ECO:0007669"/>
    <property type="project" value="InterPro"/>
</dbReference>
<sequence length="579" mass="65844">MNVVITKIGISVTKSDGVGSFQPTNTDSDTATCYYRQIDKEEDKAVSWLTKLGQSLAKWLRENGDYKINKSQEVLLDFPEGYFLYEYLKVLSDGTQISDTYLFGAHKFESPSEFIPHLKWLVSKDSQQCQCVHCPPSPKATKPTSSVSTSKQKVSKSSSKATAIRSSKLSSESTHNPQESESLQTSRSLSKSRMLKPSGDGESSKDSSKDPSTRGRKKDDRPKAKYAEYRTGEIVWVILAKTGDAILIDKFKDLIVGDSPITNWPGVIYSRGKVAPDIDIVKFTVKLVVLNTEVSIRRTGLIPWKAYNPVIPESFFESVIGNNLNEQMEPEIDINIQNYVRAVHRANEAAQTYSPMKMFKYVENNARLKSVQDPDERQRLIDMEKYPHYEAFMYGAEMIRPGDLVRLVPENSMDLDAEPEYPEFLEIRTIYRHPEKGMQFTGNILQRGELLNKTGPVKLEDYKWWISHDIAEEYTIDLEDIAGRFYLMMPHLTARTTARVFKKLNDRMEIIESGSELEKSQEISPSIAPTKRNMAKLSTRIDNSDESTSSPKRQKKYIVKIQKKTAVKKTKKTKELTSS</sequence>
<dbReference type="GO" id="GO:0033553">
    <property type="term" value="C:rDNA heterochromatin"/>
    <property type="evidence" value="ECO:0007669"/>
    <property type="project" value="TreeGrafter"/>
</dbReference>
<comment type="caution">
    <text evidence="3">The sequence shown here is derived from an EMBL/GenBank/DDBJ whole genome shotgun (WGS) entry which is preliminary data.</text>
</comment>
<dbReference type="PANTHER" id="PTHR38046">
    <property type="entry name" value="CRYPTIC LOCI REGULATOR 2"/>
    <property type="match status" value="1"/>
</dbReference>
<protein>
    <submittedName>
        <fullName evidence="3">21142_t:CDS:1</fullName>
    </submittedName>
</protein>
<feature type="domain" description="Cryptic loci regulator 2 N-terminal" evidence="2">
    <location>
        <begin position="75"/>
        <end position="134"/>
    </location>
</feature>
<feature type="region of interest" description="Disordered" evidence="1">
    <location>
        <begin position="520"/>
        <end position="556"/>
    </location>
</feature>
<dbReference type="GO" id="GO:0030466">
    <property type="term" value="P:silent mating-type cassette heterochromatin formation"/>
    <property type="evidence" value="ECO:0007669"/>
    <property type="project" value="TreeGrafter"/>
</dbReference>
<evidence type="ECO:0000256" key="1">
    <source>
        <dbReference type="SAM" id="MobiDB-lite"/>
    </source>
</evidence>
<dbReference type="InterPro" id="IPR031915">
    <property type="entry name" value="Clr2_N"/>
</dbReference>
<reference evidence="3" key="1">
    <citation type="submission" date="2021-06" db="EMBL/GenBank/DDBJ databases">
        <authorList>
            <person name="Kallberg Y."/>
            <person name="Tangrot J."/>
            <person name="Rosling A."/>
        </authorList>
    </citation>
    <scope>NUCLEOTIDE SEQUENCE</scope>
    <source>
        <strain evidence="3">FL966</strain>
    </source>
</reference>
<feature type="compositionally biased region" description="Low complexity" evidence="1">
    <location>
        <begin position="139"/>
        <end position="163"/>
    </location>
</feature>
<dbReference type="OrthoDB" id="2421327at2759"/>
<dbReference type="EMBL" id="CAJVQA010014271">
    <property type="protein sequence ID" value="CAG8730136.1"/>
    <property type="molecule type" value="Genomic_DNA"/>
</dbReference>
<feature type="region of interest" description="Disordered" evidence="1">
    <location>
        <begin position="135"/>
        <end position="224"/>
    </location>
</feature>
<gene>
    <name evidence="3" type="ORF">CPELLU_LOCUS13442</name>
</gene>
<name>A0A9N9ICE0_9GLOM</name>
<dbReference type="PANTHER" id="PTHR38046:SF1">
    <property type="entry name" value="CRYPTIC LOCI REGULATOR 2"/>
    <property type="match status" value="1"/>
</dbReference>
<feature type="compositionally biased region" description="Polar residues" evidence="1">
    <location>
        <begin position="164"/>
        <end position="191"/>
    </location>
</feature>
<dbReference type="Pfam" id="PF16761">
    <property type="entry name" value="Clr2_transil"/>
    <property type="match status" value="1"/>
</dbReference>
<evidence type="ECO:0000313" key="4">
    <source>
        <dbReference type="Proteomes" id="UP000789759"/>
    </source>
</evidence>